<gene>
    <name evidence="1" type="ORF">NBR_LOCUS21222</name>
</gene>
<reference evidence="3" key="1">
    <citation type="submission" date="2017-02" db="UniProtKB">
        <authorList>
            <consortium name="WormBaseParasite"/>
        </authorList>
    </citation>
    <scope>IDENTIFICATION</scope>
</reference>
<reference evidence="1 2" key="2">
    <citation type="submission" date="2018-11" db="EMBL/GenBank/DDBJ databases">
        <authorList>
            <consortium name="Pathogen Informatics"/>
        </authorList>
    </citation>
    <scope>NUCLEOTIDE SEQUENCE [LARGE SCALE GENOMIC DNA]</scope>
</reference>
<evidence type="ECO:0000313" key="2">
    <source>
        <dbReference type="Proteomes" id="UP000271162"/>
    </source>
</evidence>
<name>A0A0N4YVE9_NIPBR</name>
<dbReference type="AlphaFoldDB" id="A0A0N4YVE9"/>
<dbReference type="EMBL" id="UYSL01026054">
    <property type="protein sequence ID" value="VDL84963.1"/>
    <property type="molecule type" value="Genomic_DNA"/>
</dbReference>
<evidence type="ECO:0000313" key="1">
    <source>
        <dbReference type="EMBL" id="VDL84963.1"/>
    </source>
</evidence>
<evidence type="ECO:0000313" key="3">
    <source>
        <dbReference type="WBParaSite" id="NBR_0002122101-mRNA-1"/>
    </source>
</evidence>
<sequence length="92" mass="10680">MTDDIGREIELMQFERLIQNDAVGQTLQNIVSRLDSLFNLVAEMKNDVRILMDRPTPKSSCVFFSFTGNVDNHYTGRCHRYPDPRSRAMRLS</sequence>
<organism evidence="3">
    <name type="scientific">Nippostrongylus brasiliensis</name>
    <name type="common">Rat hookworm</name>
    <dbReference type="NCBI Taxonomy" id="27835"/>
    <lineage>
        <taxon>Eukaryota</taxon>
        <taxon>Metazoa</taxon>
        <taxon>Ecdysozoa</taxon>
        <taxon>Nematoda</taxon>
        <taxon>Chromadorea</taxon>
        <taxon>Rhabditida</taxon>
        <taxon>Rhabditina</taxon>
        <taxon>Rhabditomorpha</taxon>
        <taxon>Strongyloidea</taxon>
        <taxon>Heligmosomidae</taxon>
        <taxon>Nippostrongylus</taxon>
    </lineage>
</organism>
<keyword evidence="2" id="KW-1185">Reference proteome</keyword>
<accession>A0A0N4YVE9</accession>
<dbReference type="WBParaSite" id="NBR_0002122101-mRNA-1">
    <property type="protein sequence ID" value="NBR_0002122101-mRNA-1"/>
    <property type="gene ID" value="NBR_0002122101"/>
</dbReference>
<dbReference type="Proteomes" id="UP000271162">
    <property type="component" value="Unassembled WGS sequence"/>
</dbReference>
<proteinExistence type="predicted"/>
<protein>
    <submittedName>
        <fullName evidence="3">t-SNARE coiled-coil homology domain-containing protein</fullName>
    </submittedName>
</protein>